<organism evidence="10 11">
    <name type="scientific">Phytoactinopolyspora alkaliphila</name>
    <dbReference type="NCBI Taxonomy" id="1783498"/>
    <lineage>
        <taxon>Bacteria</taxon>
        <taxon>Bacillati</taxon>
        <taxon>Actinomycetota</taxon>
        <taxon>Actinomycetes</taxon>
        <taxon>Jiangellales</taxon>
        <taxon>Jiangellaceae</taxon>
        <taxon>Phytoactinopolyspora</taxon>
    </lineage>
</organism>
<dbReference type="Pfam" id="PF09335">
    <property type="entry name" value="VTT_dom"/>
    <property type="match status" value="1"/>
</dbReference>
<sequence length="377" mass="39288">MELTALVAIPVLAYLVIALLVAFDAMIPAVPSEVALVTAGTLAAGGAFNAGWAVAAAVAGALAGDYAVYSLGRHRLPGALDRSRLGRRIQRGAEHAYSRMGSASAMAIVAGRFVPLGRTASSAAAGLAGVSRRVFLVFSGIGGIVWAAWMVGVGYATGTVTDAPMWLQSVIGVAIAVLAGVWIAAVHAVLRTRRRMAARARSRPGLSGQHAAPTTLSAAPAPSRSALGTFRGAHPAGEQRHTRGTVHRDEAERPVVGDPQPTLAVNRHGDHAHTDSGHGRRFEARRAEDGHGGLPGLIDTHWHGADTREVASGPPADRLETEQLGVCVQVMVRPDGETRRRDRETPALGTDPLDAGRLAVAVEDLRTVDDRAVPGQD</sequence>
<keyword evidence="4 8" id="KW-0812">Transmembrane</keyword>
<protein>
    <recommendedName>
        <fullName evidence="9">VTT domain-containing protein</fullName>
    </recommendedName>
</protein>
<dbReference type="PANTHER" id="PTHR30353:SF0">
    <property type="entry name" value="TRANSMEMBRANE PROTEIN"/>
    <property type="match status" value="1"/>
</dbReference>
<feature type="compositionally biased region" description="Basic and acidic residues" evidence="7">
    <location>
        <begin position="267"/>
        <end position="280"/>
    </location>
</feature>
<feature type="transmembrane region" description="Helical" evidence="8">
    <location>
        <begin position="169"/>
        <end position="190"/>
    </location>
</feature>
<evidence type="ECO:0000313" key="10">
    <source>
        <dbReference type="EMBL" id="NED95703.1"/>
    </source>
</evidence>
<reference evidence="10 11" key="1">
    <citation type="submission" date="2020-02" db="EMBL/GenBank/DDBJ databases">
        <authorList>
            <person name="Li X.-J."/>
            <person name="Feng X.-M."/>
        </authorList>
    </citation>
    <scope>NUCLEOTIDE SEQUENCE [LARGE SCALE GENOMIC DNA]</scope>
    <source>
        <strain evidence="10 11">CGMCC 4.7225</strain>
    </source>
</reference>
<feature type="transmembrane region" description="Helical" evidence="8">
    <location>
        <begin position="134"/>
        <end position="157"/>
    </location>
</feature>
<comment type="similarity">
    <text evidence="2">Belongs to the DedA family.</text>
</comment>
<keyword evidence="6 8" id="KW-0472">Membrane</keyword>
<dbReference type="InterPro" id="IPR032816">
    <property type="entry name" value="VTT_dom"/>
</dbReference>
<feature type="transmembrane region" description="Helical" evidence="8">
    <location>
        <begin position="49"/>
        <end position="69"/>
    </location>
</feature>
<accession>A0A6N9YL37</accession>
<dbReference type="EMBL" id="JAAGOB010000005">
    <property type="protein sequence ID" value="NED95703.1"/>
    <property type="molecule type" value="Genomic_DNA"/>
</dbReference>
<keyword evidence="11" id="KW-1185">Reference proteome</keyword>
<feature type="region of interest" description="Disordered" evidence="7">
    <location>
        <begin position="335"/>
        <end position="355"/>
    </location>
</feature>
<dbReference type="InterPro" id="IPR032818">
    <property type="entry name" value="DedA-like"/>
</dbReference>
<feature type="compositionally biased region" description="Basic and acidic residues" evidence="7">
    <location>
        <begin position="335"/>
        <end position="345"/>
    </location>
</feature>
<comment type="caution">
    <text evidence="10">The sequence shown here is derived from an EMBL/GenBank/DDBJ whole genome shotgun (WGS) entry which is preliminary data.</text>
</comment>
<feature type="compositionally biased region" description="Basic and acidic residues" evidence="7">
    <location>
        <begin position="237"/>
        <end position="255"/>
    </location>
</feature>
<evidence type="ECO:0000256" key="7">
    <source>
        <dbReference type="SAM" id="MobiDB-lite"/>
    </source>
</evidence>
<evidence type="ECO:0000259" key="9">
    <source>
        <dbReference type="Pfam" id="PF09335"/>
    </source>
</evidence>
<evidence type="ECO:0000256" key="3">
    <source>
        <dbReference type="ARBA" id="ARBA00022475"/>
    </source>
</evidence>
<dbReference type="GO" id="GO:0005886">
    <property type="term" value="C:plasma membrane"/>
    <property type="evidence" value="ECO:0007669"/>
    <property type="project" value="UniProtKB-SubCell"/>
</dbReference>
<dbReference type="AlphaFoldDB" id="A0A6N9YL37"/>
<proteinExistence type="inferred from homology"/>
<evidence type="ECO:0000256" key="1">
    <source>
        <dbReference type="ARBA" id="ARBA00004651"/>
    </source>
</evidence>
<feature type="compositionally biased region" description="Low complexity" evidence="7">
    <location>
        <begin position="211"/>
        <end position="227"/>
    </location>
</feature>
<evidence type="ECO:0000256" key="6">
    <source>
        <dbReference type="ARBA" id="ARBA00023136"/>
    </source>
</evidence>
<comment type="subcellular location">
    <subcellularLocation>
        <location evidence="1">Cell membrane</location>
        <topology evidence="1">Multi-pass membrane protein</topology>
    </subcellularLocation>
</comment>
<evidence type="ECO:0000256" key="8">
    <source>
        <dbReference type="SAM" id="Phobius"/>
    </source>
</evidence>
<evidence type="ECO:0000313" key="11">
    <source>
        <dbReference type="Proteomes" id="UP000469185"/>
    </source>
</evidence>
<feature type="region of interest" description="Disordered" evidence="7">
    <location>
        <begin position="200"/>
        <end position="280"/>
    </location>
</feature>
<gene>
    <name evidence="10" type="ORF">G1H11_10305</name>
</gene>
<name>A0A6N9YL37_9ACTN</name>
<evidence type="ECO:0000256" key="4">
    <source>
        <dbReference type="ARBA" id="ARBA00022692"/>
    </source>
</evidence>
<evidence type="ECO:0000256" key="2">
    <source>
        <dbReference type="ARBA" id="ARBA00010792"/>
    </source>
</evidence>
<evidence type="ECO:0000256" key="5">
    <source>
        <dbReference type="ARBA" id="ARBA00022989"/>
    </source>
</evidence>
<dbReference type="Proteomes" id="UP000469185">
    <property type="component" value="Unassembled WGS sequence"/>
</dbReference>
<feature type="domain" description="VTT" evidence="9">
    <location>
        <begin position="31"/>
        <end position="155"/>
    </location>
</feature>
<keyword evidence="3" id="KW-1003">Cell membrane</keyword>
<keyword evidence="5 8" id="KW-1133">Transmembrane helix</keyword>
<dbReference type="PANTHER" id="PTHR30353">
    <property type="entry name" value="INNER MEMBRANE PROTEIN DEDA-RELATED"/>
    <property type="match status" value="1"/>
</dbReference>